<dbReference type="AlphaFoldDB" id="A0A0F6W361"/>
<evidence type="ECO:0000313" key="2">
    <source>
        <dbReference type="Proteomes" id="UP000034883"/>
    </source>
</evidence>
<organism evidence="1 2">
    <name type="scientific">Sandaracinus amylolyticus</name>
    <dbReference type="NCBI Taxonomy" id="927083"/>
    <lineage>
        <taxon>Bacteria</taxon>
        <taxon>Pseudomonadati</taxon>
        <taxon>Myxococcota</taxon>
        <taxon>Polyangia</taxon>
        <taxon>Polyangiales</taxon>
        <taxon>Sandaracinaceae</taxon>
        <taxon>Sandaracinus</taxon>
    </lineage>
</organism>
<protein>
    <submittedName>
        <fullName evidence="1">Uncharacterized protein</fullName>
    </submittedName>
</protein>
<dbReference type="RefSeq" id="WP_053233299.1">
    <property type="nucleotide sequence ID" value="NZ_CP011125.1"/>
</dbReference>
<reference evidence="1 2" key="1">
    <citation type="submission" date="2015-03" db="EMBL/GenBank/DDBJ databases">
        <title>Genome assembly of Sandaracinus amylolyticus DSM 53668.</title>
        <authorList>
            <person name="Sharma G."/>
            <person name="Subramanian S."/>
        </authorList>
    </citation>
    <scope>NUCLEOTIDE SEQUENCE [LARGE SCALE GENOMIC DNA]</scope>
    <source>
        <strain evidence="1 2">DSM 53668</strain>
    </source>
</reference>
<evidence type="ECO:0000313" key="1">
    <source>
        <dbReference type="EMBL" id="AKF06090.1"/>
    </source>
</evidence>
<dbReference type="Proteomes" id="UP000034883">
    <property type="component" value="Chromosome"/>
</dbReference>
<sequence length="159" mass="17470">MPRRGTLIAYVRRDDAVAEVPTVLVPTSWYLERADRIGAITLASVWPLGREGSSVIGGALREHRDVFFHAWLLVAHASLPRALFVLTGHPFVLQHLADMVAADALSWTRTWASLVDLRADATTLAQQVRAQWPVEHIDGGLVRILARVAGFEDDDAEGA</sequence>
<gene>
    <name evidence="1" type="ORF">DB32_003239</name>
</gene>
<dbReference type="STRING" id="927083.DB32_003239"/>
<proteinExistence type="predicted"/>
<dbReference type="KEGG" id="samy:DB32_003239"/>
<dbReference type="EMBL" id="CP011125">
    <property type="protein sequence ID" value="AKF06090.1"/>
    <property type="molecule type" value="Genomic_DNA"/>
</dbReference>
<accession>A0A0F6W361</accession>
<name>A0A0F6W361_9BACT</name>
<keyword evidence="2" id="KW-1185">Reference proteome</keyword>